<evidence type="ECO:0000313" key="1">
    <source>
        <dbReference type="EMBL" id="PWR76022.1"/>
    </source>
</evidence>
<dbReference type="EMBL" id="QGMZ01000005">
    <property type="protein sequence ID" value="PWR76022.1"/>
    <property type="molecule type" value="Genomic_DNA"/>
</dbReference>
<dbReference type="RefSeq" id="WP_109939372.1">
    <property type="nucleotide sequence ID" value="NZ_CP176366.1"/>
</dbReference>
<comment type="caution">
    <text evidence="1">The sequence shown here is derived from an EMBL/GenBank/DDBJ whole genome shotgun (WGS) entry which is preliminary data.</text>
</comment>
<name>A0A2V2N7M5_9EURY</name>
<reference evidence="1 2" key="1">
    <citation type="submission" date="2018-05" db="EMBL/GenBank/DDBJ databases">
        <title>Draft genome of Methanospirillum stamsii Pt1.</title>
        <authorList>
            <person name="Dueholm M.S."/>
            <person name="Nielsen P.H."/>
            <person name="Bakmann L.F."/>
            <person name="Otzen D.E."/>
        </authorList>
    </citation>
    <scope>NUCLEOTIDE SEQUENCE [LARGE SCALE GENOMIC DNA]</scope>
    <source>
        <strain evidence="1 2">Pt1</strain>
    </source>
</reference>
<dbReference type="InterPro" id="IPR052159">
    <property type="entry name" value="Competence_DNA_uptake"/>
</dbReference>
<dbReference type="Proteomes" id="UP000245934">
    <property type="component" value="Unassembled WGS sequence"/>
</dbReference>
<dbReference type="PANTHER" id="PTHR30619:SF1">
    <property type="entry name" value="RECOMBINATION PROTEIN 2"/>
    <property type="match status" value="1"/>
</dbReference>
<dbReference type="GeneID" id="97608506"/>
<keyword evidence="2" id="KW-1185">Reference proteome</keyword>
<dbReference type="InterPro" id="IPR036866">
    <property type="entry name" value="RibonucZ/Hydroxyglut_hydro"/>
</dbReference>
<dbReference type="PANTHER" id="PTHR30619">
    <property type="entry name" value="DNA INTERNALIZATION/COMPETENCE PROTEIN COMEC/REC2"/>
    <property type="match status" value="1"/>
</dbReference>
<dbReference type="OrthoDB" id="3327at2157"/>
<gene>
    <name evidence="1" type="ORF">DLD82_01645</name>
</gene>
<protein>
    <submittedName>
        <fullName evidence="1">Uncharacterized protein</fullName>
    </submittedName>
</protein>
<dbReference type="AlphaFoldDB" id="A0A2V2N7M5"/>
<proteinExistence type="predicted"/>
<organism evidence="1 2">
    <name type="scientific">Methanospirillum stamsii</name>
    <dbReference type="NCBI Taxonomy" id="1277351"/>
    <lineage>
        <taxon>Archaea</taxon>
        <taxon>Methanobacteriati</taxon>
        <taxon>Methanobacteriota</taxon>
        <taxon>Stenosarchaea group</taxon>
        <taxon>Methanomicrobia</taxon>
        <taxon>Methanomicrobiales</taxon>
        <taxon>Methanospirillaceae</taxon>
        <taxon>Methanospirillum</taxon>
    </lineage>
</organism>
<accession>A0A2V2N7M5</accession>
<sequence>MLKITAGNISTLLLNKDAAPEIPSDEPIQILRMADHGSRNGYNAKFIHDIHPEVAIISTGNTNGPDQATVMGLEAAGAEVFRTDIRGTILILTDGEKYDIATNRTLPSGGKLSLVSVIETRPPG</sequence>
<dbReference type="Gene3D" id="3.60.15.10">
    <property type="entry name" value="Ribonuclease Z/Hydroxyacylglutathione hydrolase-like"/>
    <property type="match status" value="1"/>
</dbReference>
<evidence type="ECO:0000313" key="2">
    <source>
        <dbReference type="Proteomes" id="UP000245934"/>
    </source>
</evidence>